<keyword evidence="3 5" id="KW-0560">Oxidoreductase</keyword>
<evidence type="ECO:0000256" key="1">
    <source>
        <dbReference type="ARBA" id="ARBA00022630"/>
    </source>
</evidence>
<dbReference type="Pfam" id="PF03450">
    <property type="entry name" value="CO_deh_flav_C"/>
    <property type="match status" value="1"/>
</dbReference>
<dbReference type="Gene3D" id="3.30.465.10">
    <property type="match status" value="1"/>
</dbReference>
<dbReference type="SMART" id="SM01092">
    <property type="entry name" value="CO_deh_flav_C"/>
    <property type="match status" value="1"/>
</dbReference>
<proteinExistence type="predicted"/>
<dbReference type="InterPro" id="IPR036683">
    <property type="entry name" value="CO_DH_flav_C_dom_sf"/>
</dbReference>
<accession>A0A7W9DT72</accession>
<dbReference type="InterPro" id="IPR036318">
    <property type="entry name" value="FAD-bd_PCMH-like_sf"/>
</dbReference>
<dbReference type="InterPro" id="IPR016167">
    <property type="entry name" value="FAD-bd_PCMH_sub1"/>
</dbReference>
<evidence type="ECO:0000256" key="3">
    <source>
        <dbReference type="ARBA" id="ARBA00023002"/>
    </source>
</evidence>
<dbReference type="PROSITE" id="PS51387">
    <property type="entry name" value="FAD_PCMH"/>
    <property type="match status" value="1"/>
</dbReference>
<evidence type="ECO:0000313" key="5">
    <source>
        <dbReference type="EMBL" id="MBB5630487.1"/>
    </source>
</evidence>
<comment type="caution">
    <text evidence="5">The sequence shown here is derived from an EMBL/GenBank/DDBJ whole genome shotgun (WGS) entry which is preliminary data.</text>
</comment>
<keyword evidence="6" id="KW-1185">Reference proteome</keyword>
<dbReference type="EC" id="1.2.7.4" evidence="5"/>
<dbReference type="EMBL" id="JACHBR010000002">
    <property type="protein sequence ID" value="MBB5630487.1"/>
    <property type="molecule type" value="Genomic_DNA"/>
</dbReference>
<dbReference type="InterPro" id="IPR051312">
    <property type="entry name" value="Diverse_Substr_Oxidored"/>
</dbReference>
<evidence type="ECO:0000256" key="2">
    <source>
        <dbReference type="ARBA" id="ARBA00022827"/>
    </source>
</evidence>
<dbReference type="PANTHER" id="PTHR42659">
    <property type="entry name" value="XANTHINE DEHYDROGENASE SUBUNIT C-RELATED"/>
    <property type="match status" value="1"/>
</dbReference>
<dbReference type="Gene3D" id="3.30.43.10">
    <property type="entry name" value="Uridine Diphospho-n-acetylenolpyruvylglucosamine Reductase, domain 2"/>
    <property type="match status" value="1"/>
</dbReference>
<dbReference type="GO" id="GO:0071949">
    <property type="term" value="F:FAD binding"/>
    <property type="evidence" value="ECO:0007669"/>
    <property type="project" value="InterPro"/>
</dbReference>
<dbReference type="Gene3D" id="3.30.390.50">
    <property type="entry name" value="CO dehydrogenase flavoprotein, C-terminal domain"/>
    <property type="match status" value="1"/>
</dbReference>
<feature type="domain" description="FAD-binding PCMH-type" evidence="4">
    <location>
        <begin position="1"/>
        <end position="178"/>
    </location>
</feature>
<dbReference type="SUPFAM" id="SSF56176">
    <property type="entry name" value="FAD-binding/transporter-associated domain-like"/>
    <property type="match status" value="1"/>
</dbReference>
<dbReference type="InterPro" id="IPR005107">
    <property type="entry name" value="CO_DH_flav_C"/>
</dbReference>
<dbReference type="AlphaFoldDB" id="A0A7W9DT72"/>
<reference evidence="5 6" key="1">
    <citation type="submission" date="2020-08" db="EMBL/GenBank/DDBJ databases">
        <title>Sequencing the genomes of 1000 actinobacteria strains.</title>
        <authorList>
            <person name="Klenk H.-P."/>
        </authorList>
    </citation>
    <scope>NUCLEOTIDE SEQUENCE [LARGE SCALE GENOMIC DNA]</scope>
    <source>
        <strain evidence="5 6">DSM 45790</strain>
    </source>
</reference>
<dbReference type="InterPro" id="IPR016169">
    <property type="entry name" value="FAD-bd_PCMH_sub2"/>
</dbReference>
<keyword evidence="2" id="KW-0274">FAD</keyword>
<gene>
    <name evidence="5" type="ORF">BJ981_006251</name>
</gene>
<dbReference type="Pfam" id="PF00941">
    <property type="entry name" value="FAD_binding_5"/>
    <property type="match status" value="1"/>
</dbReference>
<dbReference type="Proteomes" id="UP000588112">
    <property type="component" value="Unassembled WGS sequence"/>
</dbReference>
<evidence type="ECO:0000259" key="4">
    <source>
        <dbReference type="PROSITE" id="PS51387"/>
    </source>
</evidence>
<name>A0A7W9DT72_9ACTN</name>
<dbReference type="RefSeq" id="WP_184616933.1">
    <property type="nucleotide sequence ID" value="NZ_BOOS01000020.1"/>
</dbReference>
<keyword evidence="1" id="KW-0285">Flavoprotein</keyword>
<sequence>MKPPPFDYHAPRDVAEALEVLAASGEGGKVLAGGQSLIPLLNMRLAAPSVLVDINRVAALDVLEVEPGGVRVGALARHAAVERSPAASRVQPLLRAALRLVAHPVIRNRGTVVGSLVHADPSAELPAVLAVLGGSVRLARHGGAVRDVPAAAFFTGPLESALEAGELAVSAFFPSLPPRTGAAFQEVARRHGDYAIAGAAAVVGLDEDLRVTAARVACVSAGPVPVTVDVTDACARRPAASVPWDAVADAVRGNVDPEEDVHASAHYRRHLTGVLAVRALRLAAAEAARAAHGAAGGMTGGVAGRPEGVE</sequence>
<dbReference type="InterPro" id="IPR002346">
    <property type="entry name" value="Mopterin_DH_FAD-bd"/>
</dbReference>
<dbReference type="GO" id="GO:0043885">
    <property type="term" value="F:anaerobic carbon-monoxide dehydrogenase activity"/>
    <property type="evidence" value="ECO:0007669"/>
    <property type="project" value="UniProtKB-EC"/>
</dbReference>
<protein>
    <submittedName>
        <fullName evidence="5">Carbon-monoxide dehydrogenase medium subunit</fullName>
        <ecNumber evidence="5">1.2.7.4</ecNumber>
    </submittedName>
</protein>
<dbReference type="SUPFAM" id="SSF55447">
    <property type="entry name" value="CO dehydrogenase flavoprotein C-terminal domain-like"/>
    <property type="match status" value="1"/>
</dbReference>
<evidence type="ECO:0000313" key="6">
    <source>
        <dbReference type="Proteomes" id="UP000588112"/>
    </source>
</evidence>
<organism evidence="5 6">
    <name type="scientific">Sphaerisporangium krabiense</name>
    <dbReference type="NCBI Taxonomy" id="763782"/>
    <lineage>
        <taxon>Bacteria</taxon>
        <taxon>Bacillati</taxon>
        <taxon>Actinomycetota</taxon>
        <taxon>Actinomycetes</taxon>
        <taxon>Streptosporangiales</taxon>
        <taxon>Streptosporangiaceae</taxon>
        <taxon>Sphaerisporangium</taxon>
    </lineage>
</organism>
<dbReference type="InterPro" id="IPR016166">
    <property type="entry name" value="FAD-bd_PCMH"/>
</dbReference>
<dbReference type="PANTHER" id="PTHR42659:SF2">
    <property type="entry name" value="XANTHINE DEHYDROGENASE SUBUNIT C-RELATED"/>
    <property type="match status" value="1"/>
</dbReference>